<dbReference type="OrthoDB" id="1937145at2759"/>
<dbReference type="EMBL" id="JAKOGI010000748">
    <property type="protein sequence ID" value="KAJ8430855.1"/>
    <property type="molecule type" value="Genomic_DNA"/>
</dbReference>
<evidence type="ECO:0000313" key="3">
    <source>
        <dbReference type="Proteomes" id="UP001153076"/>
    </source>
</evidence>
<feature type="region of interest" description="Disordered" evidence="1">
    <location>
        <begin position="244"/>
        <end position="283"/>
    </location>
</feature>
<gene>
    <name evidence="2" type="ORF">Cgig2_015515</name>
</gene>
<evidence type="ECO:0000256" key="1">
    <source>
        <dbReference type="SAM" id="MobiDB-lite"/>
    </source>
</evidence>
<accession>A0A9Q1JTX0</accession>
<name>A0A9Q1JTX0_9CARY</name>
<dbReference type="Proteomes" id="UP001153076">
    <property type="component" value="Unassembled WGS sequence"/>
</dbReference>
<organism evidence="2 3">
    <name type="scientific">Carnegiea gigantea</name>
    <dbReference type="NCBI Taxonomy" id="171969"/>
    <lineage>
        <taxon>Eukaryota</taxon>
        <taxon>Viridiplantae</taxon>
        <taxon>Streptophyta</taxon>
        <taxon>Embryophyta</taxon>
        <taxon>Tracheophyta</taxon>
        <taxon>Spermatophyta</taxon>
        <taxon>Magnoliopsida</taxon>
        <taxon>eudicotyledons</taxon>
        <taxon>Gunneridae</taxon>
        <taxon>Pentapetalae</taxon>
        <taxon>Caryophyllales</taxon>
        <taxon>Cactineae</taxon>
        <taxon>Cactaceae</taxon>
        <taxon>Cactoideae</taxon>
        <taxon>Echinocereeae</taxon>
        <taxon>Carnegiea</taxon>
    </lineage>
</organism>
<comment type="caution">
    <text evidence="2">The sequence shown here is derived from an EMBL/GenBank/DDBJ whole genome shotgun (WGS) entry which is preliminary data.</text>
</comment>
<protein>
    <submittedName>
        <fullName evidence="2">Uncharacterized protein</fullName>
    </submittedName>
</protein>
<evidence type="ECO:0000313" key="2">
    <source>
        <dbReference type="EMBL" id="KAJ8430855.1"/>
    </source>
</evidence>
<reference evidence="2" key="1">
    <citation type="submission" date="2022-04" db="EMBL/GenBank/DDBJ databases">
        <title>Carnegiea gigantea Genome sequencing and assembly v2.</title>
        <authorList>
            <person name="Copetti D."/>
            <person name="Sanderson M.J."/>
            <person name="Burquez A."/>
            <person name="Wojciechowski M.F."/>
        </authorList>
    </citation>
    <scope>NUCLEOTIDE SEQUENCE</scope>
    <source>
        <strain evidence="2">SGP5-SGP5p</strain>
        <tissue evidence="2">Aerial part</tissue>
    </source>
</reference>
<proteinExistence type="predicted"/>
<keyword evidence="3" id="KW-1185">Reference proteome</keyword>
<sequence length="283" mass="30923">MGCNVSKKKPTGVIPSLSSDVHRQQFRVNKSLGVKLGLVILNDQFQLLQLQGRWYTFAFLKLQYAMKGGEAVTTTKLFSKTHSKAKDKTFADDRSKVVWDKGCLCGTLLFEVGQGLLVWDIIDSMLCSDLFAQCQLLVLITNPIDEKYLNKKIDMYDEMATVVGKDIARGSGAKSFDDVEIQSLGVIPKSEIIWYGGRVTQHNVLLLQDSRGQAEVPIRGSEKGTINGLGNSVGLFYKKPTNSATANKAAKTNRRATKKDGGAEIKDGGAAMNDGGPLKDDRG</sequence>
<feature type="compositionally biased region" description="Basic and acidic residues" evidence="1">
    <location>
        <begin position="258"/>
        <end position="267"/>
    </location>
</feature>
<dbReference type="AlphaFoldDB" id="A0A9Q1JTX0"/>